<accession>A0A8K1DFZ5</accession>
<keyword evidence="3" id="KW-0813">Transport</keyword>
<evidence type="ECO:0000313" key="8">
    <source>
        <dbReference type="EMBL" id="QGN65443.1"/>
    </source>
</evidence>
<comment type="similarity">
    <text evidence="2">Belongs to the BIG GRAIN 1 (BG1) plant protein family.</text>
</comment>
<comment type="subcellular location">
    <subcellularLocation>
        <location evidence="1">Cell membrane</location>
    </subcellularLocation>
</comment>
<sequence>MERRQCHRKNRPPPTLAPPRRVRGERREGGAGGSFSASLLDAIYRSLDEGGDGDGDGDGAGVTDVTLLRPEEEMKTAVPPQFWWAKSKQAAGAGRSRRESAAAVARPRHSGYASSTTSSSDASSSYSFTCSSASTTDTESTTHRRRHSQPPPRQPEDVDDAAAAPPNSKAKKKKSRPCFPGARLRPRGTTPPPPPSSGLSPATFACVVKALFTSSRPPRKPKTPTAVPLPQASPPVPQPPCMSATTSNTKASERRSVRFCPDAETSLVRGLADVEEDEDGSDASTDLFELESLRGADGDELPVYGTTSLATNRVIAQRRGQLVTSS</sequence>
<dbReference type="InterPro" id="IPR039621">
    <property type="entry name" value="BG1-like"/>
</dbReference>
<dbReference type="PANTHER" id="PTHR33541:SF18">
    <property type="entry name" value="OS09G0443800 PROTEIN"/>
    <property type="match status" value="1"/>
</dbReference>
<proteinExistence type="inferred from homology"/>
<evidence type="ECO:0000256" key="6">
    <source>
        <dbReference type="ARBA" id="ARBA00023294"/>
    </source>
</evidence>
<protein>
    <submittedName>
        <fullName evidence="8">Uncharacterized protein</fullName>
    </submittedName>
</protein>
<dbReference type="GO" id="GO:0005886">
    <property type="term" value="C:plasma membrane"/>
    <property type="evidence" value="ECO:0007669"/>
    <property type="project" value="UniProtKB-SubCell"/>
</dbReference>
<feature type="compositionally biased region" description="Basic residues" evidence="7">
    <location>
        <begin position="1"/>
        <end position="11"/>
    </location>
</feature>
<dbReference type="EMBL" id="MN542937">
    <property type="protein sequence ID" value="QGN65443.1"/>
    <property type="molecule type" value="Genomic_DNA"/>
</dbReference>
<keyword evidence="5" id="KW-0472">Membrane</keyword>
<dbReference type="AlphaFoldDB" id="A0A8K1DFZ5"/>
<evidence type="ECO:0000256" key="7">
    <source>
        <dbReference type="SAM" id="MobiDB-lite"/>
    </source>
</evidence>
<dbReference type="PANTHER" id="PTHR33541">
    <property type="entry name" value="PROTEIN BIG GRAIN 1-LIKE A-RELATED"/>
    <property type="match status" value="1"/>
</dbReference>
<evidence type="ECO:0000256" key="4">
    <source>
        <dbReference type="ARBA" id="ARBA00022475"/>
    </source>
</evidence>
<evidence type="ECO:0000256" key="3">
    <source>
        <dbReference type="ARBA" id="ARBA00022448"/>
    </source>
</evidence>
<evidence type="ECO:0000256" key="2">
    <source>
        <dbReference type="ARBA" id="ARBA00010067"/>
    </source>
</evidence>
<organism evidence="8">
    <name type="scientific">Oryza coarctata</name>
    <name type="common">Wild rice</name>
    <name type="synonym">Porteresia coarctata</name>
    <dbReference type="NCBI Taxonomy" id="77588"/>
    <lineage>
        <taxon>Eukaryota</taxon>
        <taxon>Viridiplantae</taxon>
        <taxon>Streptophyta</taxon>
        <taxon>Embryophyta</taxon>
        <taxon>Tracheophyta</taxon>
        <taxon>Spermatophyta</taxon>
        <taxon>Magnoliopsida</taxon>
        <taxon>Liliopsida</taxon>
        <taxon>Poales</taxon>
        <taxon>Poaceae</taxon>
        <taxon>BOP clade</taxon>
        <taxon>Oryzoideae</taxon>
        <taxon>Oryzeae</taxon>
        <taxon>Oryzinae</taxon>
        <taxon>Oryza</taxon>
    </lineage>
</organism>
<evidence type="ECO:0000256" key="5">
    <source>
        <dbReference type="ARBA" id="ARBA00023136"/>
    </source>
</evidence>
<dbReference type="GO" id="GO:0009734">
    <property type="term" value="P:auxin-activated signaling pathway"/>
    <property type="evidence" value="ECO:0007669"/>
    <property type="project" value="UniProtKB-KW"/>
</dbReference>
<name>A0A8K1DFZ5_ORYCO</name>
<feature type="compositionally biased region" description="Low complexity" evidence="7">
    <location>
        <begin position="113"/>
        <end position="139"/>
    </location>
</feature>
<feature type="region of interest" description="Disordered" evidence="7">
    <location>
        <begin position="1"/>
        <end position="256"/>
    </location>
</feature>
<evidence type="ECO:0000256" key="1">
    <source>
        <dbReference type="ARBA" id="ARBA00004236"/>
    </source>
</evidence>
<feature type="compositionally biased region" description="Pro residues" evidence="7">
    <location>
        <begin position="231"/>
        <end position="240"/>
    </location>
</feature>
<keyword evidence="4" id="KW-1003">Cell membrane</keyword>
<keyword evidence="6" id="KW-0927">Auxin signaling pathway</keyword>
<reference evidence="8" key="1">
    <citation type="submission" date="2019-10" db="EMBL/GenBank/DDBJ databases">
        <title>A genus-wide short-term and long-term responses to allopolyploidy in rice genus based on genomic and expression evidence.</title>
        <authorList>
            <person name="Zou X.-H."/>
            <person name="Du Y.-S."/>
            <person name="Wang X."/>
            <person name="Wang Q."/>
            <person name="Chen J.-F."/>
            <person name="Chen M.-S."/>
            <person name="Doyle J.J."/>
            <person name="Ge S."/>
        </authorList>
    </citation>
    <scope>NUCLEOTIDE SEQUENCE</scope>
</reference>
<gene>
    <name evidence="8" type="primary">LOC_Os09g27160</name>
</gene>